<sequence>MPTHAERRVLPYTQQQLYDLVADVAKYPEFLPWCLAARIREKTDAHIRADLIIGYKLVRERFTSNVALNPGAFRIDVAYAEGPFKYLNNHWMFHPVPETPGATELDFFVDFEFHNRMLQKIIETLFNEAVKRMVAAFEGRARALYG</sequence>
<dbReference type="AlphaFoldDB" id="A0A255XP40"/>
<organism evidence="3 4">
    <name type="scientific">Elstera cyanobacteriorum</name>
    <dbReference type="NCBI Taxonomy" id="2022747"/>
    <lineage>
        <taxon>Bacteria</taxon>
        <taxon>Pseudomonadati</taxon>
        <taxon>Pseudomonadota</taxon>
        <taxon>Alphaproteobacteria</taxon>
        <taxon>Rhodospirillales</taxon>
        <taxon>Rhodospirillaceae</taxon>
        <taxon>Elstera</taxon>
    </lineage>
</organism>
<dbReference type="InterPro" id="IPR005031">
    <property type="entry name" value="COQ10_START"/>
</dbReference>
<dbReference type="SUPFAM" id="SSF55961">
    <property type="entry name" value="Bet v1-like"/>
    <property type="match status" value="1"/>
</dbReference>
<keyword evidence="4" id="KW-1185">Reference proteome</keyword>
<accession>A0A255XP40</accession>
<dbReference type="PANTHER" id="PTHR12901:SF10">
    <property type="entry name" value="COENZYME Q-BINDING PROTEIN COQ10, MITOCHONDRIAL"/>
    <property type="match status" value="1"/>
</dbReference>
<comment type="similarity">
    <text evidence="1">Belongs to the ribosome association toxin RatA family.</text>
</comment>
<name>A0A255XP40_9PROT</name>
<dbReference type="GO" id="GO:0045333">
    <property type="term" value="P:cellular respiration"/>
    <property type="evidence" value="ECO:0007669"/>
    <property type="project" value="InterPro"/>
</dbReference>
<proteinExistence type="inferred from homology"/>
<evidence type="ECO:0000256" key="1">
    <source>
        <dbReference type="ARBA" id="ARBA00008918"/>
    </source>
</evidence>
<comment type="caution">
    <text evidence="3">The sequence shown here is derived from an EMBL/GenBank/DDBJ whole genome shotgun (WGS) entry which is preliminary data.</text>
</comment>
<dbReference type="OrthoDB" id="9804759at2"/>
<feature type="domain" description="Coenzyme Q-binding protein COQ10 START" evidence="2">
    <location>
        <begin position="10"/>
        <end position="138"/>
    </location>
</feature>
<dbReference type="RefSeq" id="WP_094409010.1">
    <property type="nucleotide sequence ID" value="NZ_BMJZ01000001.1"/>
</dbReference>
<dbReference type="Pfam" id="PF03364">
    <property type="entry name" value="Polyketide_cyc"/>
    <property type="match status" value="1"/>
</dbReference>
<dbReference type="EMBL" id="NOXS01000032">
    <property type="protein sequence ID" value="OYQ18747.1"/>
    <property type="molecule type" value="Genomic_DNA"/>
</dbReference>
<keyword evidence="3" id="KW-0830">Ubiquinone</keyword>
<dbReference type="Gene3D" id="3.30.530.20">
    <property type="match status" value="1"/>
</dbReference>
<evidence type="ECO:0000259" key="2">
    <source>
        <dbReference type="Pfam" id="PF03364"/>
    </source>
</evidence>
<dbReference type="InterPro" id="IPR023393">
    <property type="entry name" value="START-like_dom_sf"/>
</dbReference>
<reference evidence="3 4" key="1">
    <citation type="submission" date="2017-07" db="EMBL/GenBank/DDBJ databases">
        <title>Elstera cyanobacteriorum sp. nov., a novel bacterium isolated from cyanobacterial aggregates in a eutrophic lake.</title>
        <authorList>
            <person name="Cai H."/>
        </authorList>
    </citation>
    <scope>NUCLEOTIDE SEQUENCE [LARGE SCALE GENOMIC DNA]</scope>
    <source>
        <strain evidence="3 4">TH019</strain>
    </source>
</reference>
<dbReference type="PANTHER" id="PTHR12901">
    <property type="entry name" value="SPERM PROTEIN HOMOLOG"/>
    <property type="match status" value="1"/>
</dbReference>
<evidence type="ECO:0000313" key="3">
    <source>
        <dbReference type="EMBL" id="OYQ18747.1"/>
    </source>
</evidence>
<dbReference type="Proteomes" id="UP000216361">
    <property type="component" value="Unassembled WGS sequence"/>
</dbReference>
<dbReference type="InterPro" id="IPR044996">
    <property type="entry name" value="COQ10-like"/>
</dbReference>
<protein>
    <submittedName>
        <fullName evidence="3">Ubiquinone-binding protein</fullName>
    </submittedName>
</protein>
<dbReference type="GO" id="GO:0048039">
    <property type="term" value="F:ubiquinone binding"/>
    <property type="evidence" value="ECO:0007669"/>
    <property type="project" value="InterPro"/>
</dbReference>
<evidence type="ECO:0000313" key="4">
    <source>
        <dbReference type="Proteomes" id="UP000216361"/>
    </source>
</evidence>
<gene>
    <name evidence="3" type="ORF">CHR90_10840</name>
</gene>
<dbReference type="CDD" id="cd07813">
    <property type="entry name" value="COQ10p_like"/>
    <property type="match status" value="1"/>
</dbReference>